<dbReference type="Gene3D" id="2.30.110.10">
    <property type="entry name" value="Electron Transport, Fmn-binding Protein, Chain A"/>
    <property type="match status" value="1"/>
</dbReference>
<dbReference type="InterPro" id="IPR011576">
    <property type="entry name" value="Pyridox_Oxase_N"/>
</dbReference>
<gene>
    <name evidence="3" type="ORF">JIG36_47245</name>
</gene>
<evidence type="ECO:0000313" key="4">
    <source>
        <dbReference type="Proteomes" id="UP000632138"/>
    </source>
</evidence>
<keyword evidence="4" id="KW-1185">Reference proteome</keyword>
<dbReference type="SUPFAM" id="SSF50475">
    <property type="entry name" value="FMN-binding split barrel"/>
    <property type="match status" value="1"/>
</dbReference>
<proteinExistence type="predicted"/>
<keyword evidence="1" id="KW-0560">Oxidoreductase</keyword>
<name>A0ABS2AUT6_9ACTN</name>
<sequence length="167" mass="18545">MVDPDQPHESLAAHARELLDTNRYLTLGTVSRDGRPWTSPVYFSAGPDWDFYWMSSVDAEHSRNLATRPAVSITVFDSTVPPYHGRAVYAVGEAREIPPAALDDALPYYPGPPSRGGSAITHEDITGDSTWRMYQAAATELWVLCPREPRQGCALHDIAQDHRARVL</sequence>
<evidence type="ECO:0000259" key="2">
    <source>
        <dbReference type="Pfam" id="PF01243"/>
    </source>
</evidence>
<accession>A0ABS2AUT6</accession>
<dbReference type="RefSeq" id="WP_203383480.1">
    <property type="nucleotide sequence ID" value="NZ_JAENHP010000032.1"/>
</dbReference>
<reference evidence="3 4" key="1">
    <citation type="submission" date="2021-01" db="EMBL/GenBank/DDBJ databases">
        <title>Actinoplanes sp. nov. LDG1-06 isolated from lichen.</title>
        <authorList>
            <person name="Saeng-In P."/>
            <person name="Phongsopitanun W."/>
            <person name="Kanchanasin P."/>
            <person name="Yuki M."/>
            <person name="Kudo T."/>
            <person name="Ohkuma M."/>
            <person name="Tanasupawat S."/>
        </authorList>
    </citation>
    <scope>NUCLEOTIDE SEQUENCE [LARGE SCALE GENOMIC DNA]</scope>
    <source>
        <strain evidence="3 4">LDG1-06</strain>
    </source>
</reference>
<dbReference type="EMBL" id="JAENHP010000032">
    <property type="protein sequence ID" value="MBM2623123.1"/>
    <property type="molecule type" value="Genomic_DNA"/>
</dbReference>
<organism evidence="3 4">
    <name type="scientific">Paractinoplanes ovalisporus</name>
    <dbReference type="NCBI Taxonomy" id="2810368"/>
    <lineage>
        <taxon>Bacteria</taxon>
        <taxon>Bacillati</taxon>
        <taxon>Actinomycetota</taxon>
        <taxon>Actinomycetes</taxon>
        <taxon>Micromonosporales</taxon>
        <taxon>Micromonosporaceae</taxon>
        <taxon>Paractinoplanes</taxon>
    </lineage>
</organism>
<dbReference type="InterPro" id="IPR012349">
    <property type="entry name" value="Split_barrel_FMN-bd"/>
</dbReference>
<feature type="domain" description="Pyridoxamine 5'-phosphate oxidase N-terminal" evidence="2">
    <location>
        <begin position="13"/>
        <end position="113"/>
    </location>
</feature>
<protein>
    <submittedName>
        <fullName evidence="3">Pyridoxamine 5'-phosphate oxidase family protein</fullName>
    </submittedName>
</protein>
<dbReference type="Proteomes" id="UP000632138">
    <property type="component" value="Unassembled WGS sequence"/>
</dbReference>
<dbReference type="InterPro" id="IPR052019">
    <property type="entry name" value="F420H2_bilvrd_red/Heme_oxyg"/>
</dbReference>
<dbReference type="Pfam" id="PF01243">
    <property type="entry name" value="PNPOx_N"/>
    <property type="match status" value="1"/>
</dbReference>
<evidence type="ECO:0000256" key="1">
    <source>
        <dbReference type="ARBA" id="ARBA00023002"/>
    </source>
</evidence>
<dbReference type="PANTHER" id="PTHR35176:SF6">
    <property type="entry name" value="HEME OXYGENASE HI_0854-RELATED"/>
    <property type="match status" value="1"/>
</dbReference>
<evidence type="ECO:0000313" key="3">
    <source>
        <dbReference type="EMBL" id="MBM2623123.1"/>
    </source>
</evidence>
<comment type="caution">
    <text evidence="3">The sequence shown here is derived from an EMBL/GenBank/DDBJ whole genome shotgun (WGS) entry which is preliminary data.</text>
</comment>
<dbReference type="PANTHER" id="PTHR35176">
    <property type="entry name" value="HEME OXYGENASE HI_0854-RELATED"/>
    <property type="match status" value="1"/>
</dbReference>